<dbReference type="InterPro" id="IPR036513">
    <property type="entry name" value="STAS_dom_sf"/>
</dbReference>
<name>A0ABU4Z6A3_9HYPH</name>
<dbReference type="Proteomes" id="UP001271249">
    <property type="component" value="Unassembled WGS sequence"/>
</dbReference>
<proteinExistence type="predicted"/>
<protein>
    <submittedName>
        <fullName evidence="1">STAS/SEC14 domain-containing protein</fullName>
    </submittedName>
</protein>
<dbReference type="EMBL" id="JAVIJC010000019">
    <property type="protein sequence ID" value="MDX8493584.1"/>
    <property type="molecule type" value="Genomic_DNA"/>
</dbReference>
<dbReference type="Pfam" id="PF11964">
    <property type="entry name" value="SpoIIAA-like"/>
    <property type="match status" value="1"/>
</dbReference>
<dbReference type="SUPFAM" id="SSF52091">
    <property type="entry name" value="SpoIIaa-like"/>
    <property type="match status" value="1"/>
</dbReference>
<dbReference type="InterPro" id="IPR038396">
    <property type="entry name" value="SpoIIAA-like_sf"/>
</dbReference>
<reference evidence="1 2" key="1">
    <citation type="submission" date="2023-08" db="EMBL/GenBank/DDBJ databases">
        <title>Implementing the SeqCode for naming new Mesorhizobium species isolated from Vachellia karroo root nodules.</title>
        <authorList>
            <person name="Van Lill M."/>
        </authorList>
    </citation>
    <scope>NUCLEOTIDE SEQUENCE [LARGE SCALE GENOMIC DNA]</scope>
    <source>
        <strain evidence="1 2">VK22B</strain>
    </source>
</reference>
<gene>
    <name evidence="1" type="ORF">RFN29_18620</name>
</gene>
<evidence type="ECO:0000313" key="2">
    <source>
        <dbReference type="Proteomes" id="UP001271249"/>
    </source>
</evidence>
<dbReference type="Gene3D" id="3.40.50.10600">
    <property type="entry name" value="SpoIIaa-like domains"/>
    <property type="match status" value="1"/>
</dbReference>
<dbReference type="InterPro" id="IPR021866">
    <property type="entry name" value="SpoIIAA-like"/>
</dbReference>
<keyword evidence="2" id="KW-1185">Reference proteome</keyword>
<evidence type="ECO:0000313" key="1">
    <source>
        <dbReference type="EMBL" id="MDX8493584.1"/>
    </source>
</evidence>
<organism evidence="1 2">
    <name type="scientific">Mesorhizobium captivum</name>
    <dbReference type="NCBI Taxonomy" id="3072319"/>
    <lineage>
        <taxon>Bacteria</taxon>
        <taxon>Pseudomonadati</taxon>
        <taxon>Pseudomonadota</taxon>
        <taxon>Alphaproteobacteria</taxon>
        <taxon>Hyphomicrobiales</taxon>
        <taxon>Phyllobacteriaceae</taxon>
        <taxon>Mesorhizobium</taxon>
    </lineage>
</organism>
<comment type="caution">
    <text evidence="1">The sequence shown here is derived from an EMBL/GenBank/DDBJ whole genome shotgun (WGS) entry which is preliminary data.</text>
</comment>
<sequence>MNFLEAVPAIRRIETNRDALFAIDVVGDVSPADAENLFGLLEAAYALHPRIDVLVRLTDEESVDWANISEKTIRQGLADALEHVVRCAAIGEPRWASFVGGLFPKALPFEFRHFDSDDEAAAWRWLGARPEG</sequence>
<accession>A0ABU4Z6A3</accession>
<dbReference type="RefSeq" id="WP_292298670.1">
    <property type="nucleotide sequence ID" value="NZ_JAVIJB010000018.1"/>
</dbReference>